<evidence type="ECO:0000313" key="1">
    <source>
        <dbReference type="EMBL" id="NMU25301.1"/>
    </source>
</evidence>
<gene>
    <name evidence="1" type="ORF">HKB21_06670</name>
</gene>
<protein>
    <submittedName>
        <fullName evidence="1">Phosphate ABC transporter substrate-binding protein</fullName>
    </submittedName>
</protein>
<accession>A0A7Y0S2V7</accession>
<name>A0A7Y0S2V7_VIBPH</name>
<organism evidence="1 2">
    <name type="scientific">Vibrio parahaemolyticus</name>
    <dbReference type="NCBI Taxonomy" id="670"/>
    <lineage>
        <taxon>Bacteria</taxon>
        <taxon>Pseudomonadati</taxon>
        <taxon>Pseudomonadota</taxon>
        <taxon>Gammaproteobacteria</taxon>
        <taxon>Vibrionales</taxon>
        <taxon>Vibrionaceae</taxon>
        <taxon>Vibrio</taxon>
    </lineage>
</organism>
<evidence type="ECO:0000313" key="2">
    <source>
        <dbReference type="Proteomes" id="UP000555836"/>
    </source>
</evidence>
<dbReference type="AlphaFoldDB" id="A0A7Y0S2V7"/>
<reference evidence="1 2" key="1">
    <citation type="submission" date="2020-04" db="EMBL/GenBank/DDBJ databases">
        <title>Whole-genome sequencing of Vibrio spp. from China reveals different genetic environments of blaCTX-M-14 among diverse lineages.</title>
        <authorList>
            <person name="Zheng Z."/>
            <person name="Ye L."/>
            <person name="Chen S."/>
        </authorList>
    </citation>
    <scope>NUCLEOTIDE SEQUENCE [LARGE SCALE GENOMIC DNA]</scope>
    <source>
        <strain evidence="1 2">Vb0574</strain>
    </source>
</reference>
<dbReference type="Proteomes" id="UP000555836">
    <property type="component" value="Unassembled WGS sequence"/>
</dbReference>
<comment type="caution">
    <text evidence="1">The sequence shown here is derived from an EMBL/GenBank/DDBJ whole genome shotgun (WGS) entry which is preliminary data.</text>
</comment>
<dbReference type="EMBL" id="JABCLD010000980">
    <property type="protein sequence ID" value="NMU25301.1"/>
    <property type="molecule type" value="Genomic_DNA"/>
</dbReference>
<proteinExistence type="predicted"/>
<feature type="non-terminal residue" evidence="1">
    <location>
        <position position="1"/>
    </location>
</feature>
<sequence>ADTENGAKLLKAINFSGIAAAKDEDWDDVRALNITYLDHLMN</sequence>